<dbReference type="Proteomes" id="UP001241377">
    <property type="component" value="Unassembled WGS sequence"/>
</dbReference>
<evidence type="ECO:0000313" key="2">
    <source>
        <dbReference type="Proteomes" id="UP001241377"/>
    </source>
</evidence>
<name>A0ACC2V4K3_9TREE</name>
<keyword evidence="2" id="KW-1185">Reference proteome</keyword>
<sequence length="294" mass="34224">MPISTSGRNTNLTPEYSQDHHGPEYELAKVTRDKEILEAKCDGQNSKITAPLSTHTPSPRPFVFDMFKNYTKKRDLCDRAPPLVNSYLKPNARYVGEQQSSKTRHQIRVEFKTVDLVNSMMTGFLQITGLTDDNPEITTCFKGEIINNPLLHSRWTSSSNLASLEKVLRKFSFFTENNQWHSNPDNDLVHWSKLTGLDYLSDEELLETLQREQEYPDQHIYMRWKEEFLLPDSRVKRIPHASFEGFYYVVLTIKGPEAGSVRGLYYYHKDPEKFQLLNMKFVEDQGHSSLFEFV</sequence>
<comment type="caution">
    <text evidence="1">The sequence shown here is derived from an EMBL/GenBank/DDBJ whole genome shotgun (WGS) entry which is preliminary data.</text>
</comment>
<evidence type="ECO:0000313" key="1">
    <source>
        <dbReference type="EMBL" id="KAJ9093966.1"/>
    </source>
</evidence>
<organism evidence="1 2">
    <name type="scientific">Naganishia cerealis</name>
    <dbReference type="NCBI Taxonomy" id="610337"/>
    <lineage>
        <taxon>Eukaryota</taxon>
        <taxon>Fungi</taxon>
        <taxon>Dikarya</taxon>
        <taxon>Basidiomycota</taxon>
        <taxon>Agaricomycotina</taxon>
        <taxon>Tremellomycetes</taxon>
        <taxon>Filobasidiales</taxon>
        <taxon>Filobasidiaceae</taxon>
        <taxon>Naganishia</taxon>
    </lineage>
</organism>
<reference evidence="1" key="1">
    <citation type="submission" date="2023-04" db="EMBL/GenBank/DDBJ databases">
        <title>Draft Genome sequencing of Naganishia species isolated from polar environments using Oxford Nanopore Technology.</title>
        <authorList>
            <person name="Leo P."/>
            <person name="Venkateswaran K."/>
        </authorList>
    </citation>
    <scope>NUCLEOTIDE SEQUENCE</scope>
    <source>
        <strain evidence="1">MNA-CCFEE 5261</strain>
    </source>
</reference>
<accession>A0ACC2V4K3</accession>
<gene>
    <name evidence="1" type="ORF">QFC19_008096</name>
</gene>
<proteinExistence type="predicted"/>
<dbReference type="EMBL" id="JASBWR010000116">
    <property type="protein sequence ID" value="KAJ9093966.1"/>
    <property type="molecule type" value="Genomic_DNA"/>
</dbReference>
<protein>
    <submittedName>
        <fullName evidence="1">Uncharacterized protein</fullName>
    </submittedName>
</protein>